<feature type="active site" evidence="11">
    <location>
        <position position="324"/>
    </location>
</feature>
<dbReference type="PANTHER" id="PTHR43418:SF7">
    <property type="entry name" value="CARBAMOYL-PHOSPHATE SYNTHASE SMALL CHAIN"/>
    <property type="match status" value="1"/>
</dbReference>
<keyword evidence="4 11" id="KW-0436">Ligase</keyword>
<comment type="subunit">
    <text evidence="11">Composed of two chains; the small (or glutamine) chain promotes the hydrolysis of glutamine to ammonia, which is used by the large (or ammonia) chain to synthesize carbamoyl phosphate. Tetramer of heterodimers (alpha,beta)4.</text>
</comment>
<accession>N6VZH5</accession>
<proteinExistence type="inferred from homology"/>
<evidence type="ECO:0000259" key="12">
    <source>
        <dbReference type="SMART" id="SM01097"/>
    </source>
</evidence>
<evidence type="ECO:0000256" key="11">
    <source>
        <dbReference type="HAMAP-Rule" id="MF_01209"/>
    </source>
</evidence>
<dbReference type="SUPFAM" id="SSF52021">
    <property type="entry name" value="Carbamoyl phosphate synthetase, small subunit N-terminal domain"/>
    <property type="match status" value="1"/>
</dbReference>
<dbReference type="PROSITE" id="PS51273">
    <property type="entry name" value="GATASE_TYPE_1"/>
    <property type="match status" value="1"/>
</dbReference>
<dbReference type="NCBIfam" id="NF009475">
    <property type="entry name" value="PRK12838.1"/>
    <property type="match status" value="1"/>
</dbReference>
<dbReference type="Gene3D" id="3.40.50.880">
    <property type="match status" value="1"/>
</dbReference>
<dbReference type="EC" id="6.3.5.5" evidence="11"/>
<evidence type="ECO:0000256" key="1">
    <source>
        <dbReference type="ARBA" id="ARBA00005077"/>
    </source>
</evidence>
<dbReference type="Gene3D" id="3.50.30.20">
    <property type="entry name" value="Carbamoyl-phosphate synthase small subunit, N-terminal domain"/>
    <property type="match status" value="1"/>
</dbReference>
<feature type="binding site" evidence="11">
    <location>
        <position position="290"/>
    </location>
    <ligand>
        <name>L-glutamine</name>
        <dbReference type="ChEBI" id="CHEBI:58359"/>
    </ligand>
</feature>
<dbReference type="GO" id="GO:0044205">
    <property type="term" value="P:'de novo' UMP biosynthetic process"/>
    <property type="evidence" value="ECO:0007669"/>
    <property type="project" value="UniProtKB-UniRule"/>
</dbReference>
<comment type="pathway">
    <text evidence="1 11">Amino-acid biosynthesis; L-arginine biosynthesis; carbamoyl phosphate from bicarbonate: step 1/1.</text>
</comment>
<comment type="caution">
    <text evidence="13">The sequence shown here is derived from an EMBL/GenBank/DDBJ whole genome shotgun (WGS) entry which is preliminary data.</text>
</comment>
<keyword evidence="7 11" id="KW-0067">ATP-binding</keyword>
<dbReference type="PRINTS" id="PR00097">
    <property type="entry name" value="ANTSNTHASEII"/>
</dbReference>
<keyword evidence="5 11" id="KW-0028">Amino-acid biosynthesis</keyword>
<feature type="binding site" evidence="11">
    <location>
        <position position="291"/>
    </location>
    <ligand>
        <name>L-glutamine</name>
        <dbReference type="ChEBI" id="CHEBI:58359"/>
    </ligand>
</feature>
<evidence type="ECO:0000256" key="5">
    <source>
        <dbReference type="ARBA" id="ARBA00022605"/>
    </source>
</evidence>
<feature type="binding site" evidence="11">
    <location>
        <position position="45"/>
    </location>
    <ligand>
        <name>L-glutamine</name>
        <dbReference type="ChEBI" id="CHEBI:58359"/>
    </ligand>
</feature>
<dbReference type="InterPro" id="IPR050472">
    <property type="entry name" value="Anth_synth/Amidotransfase"/>
</dbReference>
<dbReference type="InterPro" id="IPR017926">
    <property type="entry name" value="GATASE"/>
</dbReference>
<comment type="pathway">
    <text evidence="11">Pyrimidine metabolism; UMP biosynthesis via de novo pathway; (S)-dihydroorotate from bicarbonate: step 1/3.</text>
</comment>
<dbReference type="PANTHER" id="PTHR43418">
    <property type="entry name" value="MULTIFUNCTIONAL TRYPTOPHAN BIOSYNTHESIS PROTEIN-RELATED"/>
    <property type="match status" value="1"/>
</dbReference>
<evidence type="ECO:0000256" key="4">
    <source>
        <dbReference type="ARBA" id="ARBA00022598"/>
    </source>
</evidence>
<protein>
    <recommendedName>
        <fullName evidence="11">Carbamoyl phosphate synthase small chain</fullName>
        <ecNumber evidence="11">6.3.5.5</ecNumber>
    </recommendedName>
    <alternativeName>
        <fullName evidence="11">Carbamoyl phosphate synthetase glutamine chain</fullName>
    </alternativeName>
</protein>
<dbReference type="STRING" id="1069083.GCA_000371805_00211"/>
<evidence type="ECO:0000256" key="10">
    <source>
        <dbReference type="ARBA" id="ARBA00048816"/>
    </source>
</evidence>
<dbReference type="InterPro" id="IPR035686">
    <property type="entry name" value="CPSase_GATase1"/>
</dbReference>
<feature type="domain" description="Carbamoyl-phosphate synthase small subunit N-terminal" evidence="12">
    <location>
        <begin position="1"/>
        <end position="123"/>
    </location>
</feature>
<dbReference type="PRINTS" id="PR00096">
    <property type="entry name" value="GATASE"/>
</dbReference>
<feature type="binding site" evidence="11">
    <location>
        <position position="247"/>
    </location>
    <ligand>
        <name>L-glutamine</name>
        <dbReference type="ChEBI" id="CHEBI:58359"/>
    </ligand>
</feature>
<dbReference type="InterPro" id="IPR006274">
    <property type="entry name" value="CarbamoylP_synth_ssu"/>
</dbReference>
<dbReference type="CDD" id="cd01744">
    <property type="entry name" value="GATase1_CPSase"/>
    <property type="match status" value="1"/>
</dbReference>
<keyword evidence="8 11" id="KW-0315">Glutamine amidotransferase</keyword>
<feature type="active site" description="Nucleophile" evidence="11">
    <location>
        <position position="246"/>
    </location>
</feature>
<feature type="binding site" evidence="11">
    <location>
        <position position="288"/>
    </location>
    <ligand>
        <name>L-glutamine</name>
        <dbReference type="ChEBI" id="CHEBI:58359"/>
    </ligand>
</feature>
<feature type="binding site" evidence="11">
    <location>
        <position position="250"/>
    </location>
    <ligand>
        <name>L-glutamine</name>
        <dbReference type="ChEBI" id="CHEBI:58359"/>
    </ligand>
</feature>
<dbReference type="NCBIfam" id="TIGR01368">
    <property type="entry name" value="CPSaseIIsmall"/>
    <property type="match status" value="1"/>
</dbReference>
<dbReference type="InterPro" id="IPR029062">
    <property type="entry name" value="Class_I_gatase-like"/>
</dbReference>
<dbReference type="GO" id="GO:0004088">
    <property type="term" value="F:carbamoyl-phosphate synthase (glutamine-hydrolyzing) activity"/>
    <property type="evidence" value="ECO:0007669"/>
    <property type="project" value="UniProtKB-UniRule"/>
</dbReference>
<name>N6VZH5_9EURY</name>
<evidence type="ECO:0000256" key="8">
    <source>
        <dbReference type="ARBA" id="ARBA00022962"/>
    </source>
</evidence>
<dbReference type="HAMAP" id="MF_01209">
    <property type="entry name" value="CPSase_S_chain"/>
    <property type="match status" value="1"/>
</dbReference>
<evidence type="ECO:0000256" key="9">
    <source>
        <dbReference type="ARBA" id="ARBA00022975"/>
    </source>
</evidence>
<dbReference type="GO" id="GO:0004359">
    <property type="term" value="F:glutaminase activity"/>
    <property type="evidence" value="ECO:0007669"/>
    <property type="project" value="RHEA"/>
</dbReference>
<dbReference type="AlphaFoldDB" id="N6VZH5"/>
<comment type="function">
    <text evidence="11">Small subunit of the glutamine-dependent carbamoyl phosphate synthetase (CPSase). CPSase catalyzes the formation of carbamoyl phosphate from the ammonia moiety of glutamine, carbonate, and phosphate donated by ATP, constituting the first step of 2 biosynthetic pathways, one leading to arginine and/or urea and the other to pyrimidine nucleotides. The small subunit (glutamine amidotransferase) binds and cleaves glutamine to supply the large subunit with the substrate ammonia.</text>
</comment>
<gene>
    <name evidence="11" type="primary">carA</name>
    <name evidence="13" type="ORF">J422_01805</name>
</gene>
<keyword evidence="6 11" id="KW-0547">Nucleotide-binding</keyword>
<dbReference type="Pfam" id="PF00117">
    <property type="entry name" value="GATase"/>
    <property type="match status" value="1"/>
</dbReference>
<dbReference type="UniPathway" id="UPA00070">
    <property type="reaction ID" value="UER00115"/>
</dbReference>
<dbReference type="Pfam" id="PF00988">
    <property type="entry name" value="CPSase_sm_chain"/>
    <property type="match status" value="1"/>
</dbReference>
<comment type="catalytic activity">
    <reaction evidence="10 11">
        <text>hydrogencarbonate + L-glutamine + 2 ATP + H2O = carbamoyl phosphate + L-glutamate + 2 ADP + phosphate + 2 H(+)</text>
        <dbReference type="Rhea" id="RHEA:18633"/>
        <dbReference type="ChEBI" id="CHEBI:15377"/>
        <dbReference type="ChEBI" id="CHEBI:15378"/>
        <dbReference type="ChEBI" id="CHEBI:17544"/>
        <dbReference type="ChEBI" id="CHEBI:29985"/>
        <dbReference type="ChEBI" id="CHEBI:30616"/>
        <dbReference type="ChEBI" id="CHEBI:43474"/>
        <dbReference type="ChEBI" id="CHEBI:58228"/>
        <dbReference type="ChEBI" id="CHEBI:58359"/>
        <dbReference type="ChEBI" id="CHEBI:456216"/>
        <dbReference type="EC" id="6.3.5.5"/>
    </reaction>
</comment>
<dbReference type="GO" id="GO:0005524">
    <property type="term" value="F:ATP binding"/>
    <property type="evidence" value="ECO:0007669"/>
    <property type="project" value="UniProtKB-UniRule"/>
</dbReference>
<reference evidence="13 14" key="1">
    <citation type="journal article" date="2013" name="Genome Announc.">
        <title>Draft Genome Sequence of a Highly Flagellated, Fast-Swimming Archaeon, Methanocaldococcus villosus Strain KIN24-T80 (DSM 22612).</title>
        <authorList>
            <person name="Thennarasu S."/>
            <person name="Polireddy D."/>
            <person name="Antony A."/>
            <person name="Yada M.R."/>
            <person name="Algarawi S."/>
            <person name="Sivakumar N."/>
        </authorList>
    </citation>
    <scope>NUCLEOTIDE SEQUENCE [LARGE SCALE GENOMIC DNA]</scope>
    <source>
        <strain evidence="13 14">KIN24-T80</strain>
    </source>
</reference>
<dbReference type="InterPro" id="IPR036480">
    <property type="entry name" value="CarbP_synth_ssu_N_sf"/>
</dbReference>
<dbReference type="PRINTS" id="PR00099">
    <property type="entry name" value="CPSGATASE"/>
</dbReference>
<feature type="region of interest" description="CPSase" evidence="11">
    <location>
        <begin position="1"/>
        <end position="170"/>
    </location>
</feature>
<keyword evidence="9 11" id="KW-0665">Pyrimidine biosynthesis</keyword>
<comment type="similarity">
    <text evidence="2 11">Belongs to the CarA family.</text>
</comment>
<dbReference type="UniPathway" id="UPA00068">
    <property type="reaction ID" value="UER00171"/>
</dbReference>
<dbReference type="PATRIC" id="fig|1069083.5.peg.355"/>
<keyword evidence="14" id="KW-1185">Reference proteome</keyword>
<feature type="active site" evidence="11">
    <location>
        <position position="326"/>
    </location>
</feature>
<sequence>MEAVLVLEDGTVLKGYGFGAEKEVYGELVFTTVMTGYVEVLTDPSYKGQIVVMTYPLIGNYGVSERWFESDGIKVEGYVVREATSDSIKEFLKSYDIPGIEGIDTRFLTKKIRSGGVVKACLKTGEKIGKDEIEEIKEKVKDYKDISEIDLVPLVSTKKVIIHKPDKVKYRCVLIDCGVKKNIINNLLKRNCEVIQVPYNTSYDKILEYKPDFVLISNGPGDPKRLKEVIKTIKCLFGHLPLTGICLGNQLLALALGGDTYKMKFGHRGGNHPVKDLRDGKVYITSQNHGFAVKDVDADIIFKNLNDNTVEGIADKDILSVQFHPEARPGPRDTEFIFDQMVKLIRR</sequence>
<keyword evidence="3 11" id="KW-0055">Arginine biosynthesis</keyword>
<comment type="catalytic activity">
    <reaction evidence="11">
        <text>L-glutamine + H2O = L-glutamate + NH4(+)</text>
        <dbReference type="Rhea" id="RHEA:15889"/>
        <dbReference type="ChEBI" id="CHEBI:15377"/>
        <dbReference type="ChEBI" id="CHEBI:28938"/>
        <dbReference type="ChEBI" id="CHEBI:29985"/>
        <dbReference type="ChEBI" id="CHEBI:58359"/>
    </reaction>
</comment>
<dbReference type="SUPFAM" id="SSF52317">
    <property type="entry name" value="Class I glutamine amidotransferase-like"/>
    <property type="match status" value="1"/>
</dbReference>
<evidence type="ECO:0000256" key="7">
    <source>
        <dbReference type="ARBA" id="ARBA00022840"/>
    </source>
</evidence>
<dbReference type="GO" id="GO:0006541">
    <property type="term" value="P:glutamine metabolic process"/>
    <property type="evidence" value="ECO:0007669"/>
    <property type="project" value="InterPro"/>
</dbReference>
<evidence type="ECO:0000256" key="6">
    <source>
        <dbReference type="ARBA" id="ARBA00022741"/>
    </source>
</evidence>
<dbReference type="SMART" id="SM01097">
    <property type="entry name" value="CPSase_sm_chain"/>
    <property type="match status" value="1"/>
</dbReference>
<evidence type="ECO:0000256" key="2">
    <source>
        <dbReference type="ARBA" id="ARBA00007800"/>
    </source>
</evidence>
<dbReference type="GO" id="GO:0006207">
    <property type="term" value="P:'de novo' pyrimidine nucleobase biosynthetic process"/>
    <property type="evidence" value="ECO:0007669"/>
    <property type="project" value="InterPro"/>
</dbReference>
<dbReference type="OrthoDB" id="7675at2157"/>
<evidence type="ECO:0000313" key="13">
    <source>
        <dbReference type="EMBL" id="ENN96512.1"/>
    </source>
</evidence>
<organism evidence="13 14">
    <name type="scientific">Methanocaldococcus villosus KIN24-T80</name>
    <dbReference type="NCBI Taxonomy" id="1069083"/>
    <lineage>
        <taxon>Archaea</taxon>
        <taxon>Methanobacteriati</taxon>
        <taxon>Methanobacteriota</taxon>
        <taxon>Methanomada group</taxon>
        <taxon>Methanococci</taxon>
        <taxon>Methanococcales</taxon>
        <taxon>Methanocaldococcaceae</taxon>
        <taxon>Methanocaldococcus</taxon>
    </lineage>
</organism>
<dbReference type="EMBL" id="APMM01000013">
    <property type="protein sequence ID" value="ENN96512.1"/>
    <property type="molecule type" value="Genomic_DNA"/>
</dbReference>
<dbReference type="RefSeq" id="WP_004590118.1">
    <property type="nucleotide sequence ID" value="NZ_APMM01000013.1"/>
</dbReference>
<dbReference type="InterPro" id="IPR002474">
    <property type="entry name" value="CarbamoylP_synth_ssu_N"/>
</dbReference>
<feature type="binding site" evidence="11">
    <location>
        <position position="219"/>
    </location>
    <ligand>
        <name>L-glutamine</name>
        <dbReference type="ChEBI" id="CHEBI:58359"/>
    </ligand>
</feature>
<dbReference type="Proteomes" id="UP000053695">
    <property type="component" value="Unassembled WGS sequence"/>
</dbReference>
<dbReference type="GO" id="GO:0006526">
    <property type="term" value="P:L-arginine biosynthetic process"/>
    <property type="evidence" value="ECO:0007669"/>
    <property type="project" value="UniProtKB-UniRule"/>
</dbReference>
<feature type="binding site" evidence="11">
    <location>
        <position position="221"/>
    </location>
    <ligand>
        <name>L-glutamine</name>
        <dbReference type="ChEBI" id="CHEBI:58359"/>
    </ligand>
</feature>
<evidence type="ECO:0000256" key="3">
    <source>
        <dbReference type="ARBA" id="ARBA00022571"/>
    </source>
</evidence>
<evidence type="ECO:0000313" key="14">
    <source>
        <dbReference type="Proteomes" id="UP000053695"/>
    </source>
</evidence>